<dbReference type="AlphaFoldDB" id="A0A9Q1QAN5"/>
<reference evidence="1" key="1">
    <citation type="submission" date="2022-04" db="EMBL/GenBank/DDBJ databases">
        <title>Carnegiea gigantea Genome sequencing and assembly v2.</title>
        <authorList>
            <person name="Copetti D."/>
            <person name="Sanderson M.J."/>
            <person name="Burquez A."/>
            <person name="Wojciechowski M.F."/>
        </authorList>
    </citation>
    <scope>NUCLEOTIDE SEQUENCE</scope>
    <source>
        <strain evidence="1">SGP5-SGP5p</strain>
        <tissue evidence="1">Aerial part</tissue>
    </source>
</reference>
<dbReference type="Proteomes" id="UP001153076">
    <property type="component" value="Unassembled WGS sequence"/>
</dbReference>
<gene>
    <name evidence="1" type="ORF">Cgig2_006267</name>
</gene>
<evidence type="ECO:0000313" key="1">
    <source>
        <dbReference type="EMBL" id="KAJ8434461.1"/>
    </source>
</evidence>
<name>A0A9Q1QAN5_9CARY</name>
<protein>
    <submittedName>
        <fullName evidence="1">Uncharacterized protein</fullName>
    </submittedName>
</protein>
<proteinExistence type="predicted"/>
<keyword evidence="2" id="KW-1185">Reference proteome</keyword>
<dbReference type="EMBL" id="JAKOGI010000477">
    <property type="protein sequence ID" value="KAJ8434461.1"/>
    <property type="molecule type" value="Genomic_DNA"/>
</dbReference>
<comment type="caution">
    <text evidence="1">The sequence shown here is derived from an EMBL/GenBank/DDBJ whole genome shotgun (WGS) entry which is preliminary data.</text>
</comment>
<sequence length="189" mass="21145">MLSNVLVRASTIIGYNEGPHKRPLRDLLTKKMLNTLEKFNKTAKQITVVRMPLGGRQPHILNTLQKTPSHDSPKGLTDEVLRAELGPNSLNTTCPSMAYINNDLIGGSLKSDDYPITGFTGHPIKPKGLIRLLVLIREGESSRHPEADFLVVDRCKLGLQCINRETLIYQICNSPILNHIYLFKSCLFV</sequence>
<accession>A0A9Q1QAN5</accession>
<evidence type="ECO:0000313" key="2">
    <source>
        <dbReference type="Proteomes" id="UP001153076"/>
    </source>
</evidence>
<organism evidence="1 2">
    <name type="scientific">Carnegiea gigantea</name>
    <dbReference type="NCBI Taxonomy" id="171969"/>
    <lineage>
        <taxon>Eukaryota</taxon>
        <taxon>Viridiplantae</taxon>
        <taxon>Streptophyta</taxon>
        <taxon>Embryophyta</taxon>
        <taxon>Tracheophyta</taxon>
        <taxon>Spermatophyta</taxon>
        <taxon>Magnoliopsida</taxon>
        <taxon>eudicotyledons</taxon>
        <taxon>Gunneridae</taxon>
        <taxon>Pentapetalae</taxon>
        <taxon>Caryophyllales</taxon>
        <taxon>Cactineae</taxon>
        <taxon>Cactaceae</taxon>
        <taxon>Cactoideae</taxon>
        <taxon>Echinocereeae</taxon>
        <taxon>Carnegiea</taxon>
    </lineage>
</organism>